<name>A0A9D2M5C7_9FIRM</name>
<evidence type="ECO:0000313" key="2">
    <source>
        <dbReference type="EMBL" id="HJB41741.1"/>
    </source>
</evidence>
<keyword evidence="1" id="KW-0812">Transmembrane</keyword>
<sequence>MKTKRFFPKTDQSGETLVEAVIALAVLSLFFTMFALALRSVKIWQRRADELYARETAQLAQLYGAEGADTVDSGKIALSFTNPDGSLAFTVPDIILQQVLLQDGEDSYTVRRYALPEQREAGS</sequence>
<reference evidence="2" key="1">
    <citation type="journal article" date="2021" name="PeerJ">
        <title>Extensive microbial diversity within the chicken gut microbiome revealed by metagenomics and culture.</title>
        <authorList>
            <person name="Gilroy R."/>
            <person name="Ravi A."/>
            <person name="Getino M."/>
            <person name="Pursley I."/>
            <person name="Horton D.L."/>
            <person name="Alikhan N.F."/>
            <person name="Baker D."/>
            <person name="Gharbi K."/>
            <person name="Hall N."/>
            <person name="Watson M."/>
            <person name="Adriaenssens E.M."/>
            <person name="Foster-Nyarko E."/>
            <person name="Jarju S."/>
            <person name="Secka A."/>
            <person name="Antonio M."/>
            <person name="Oren A."/>
            <person name="Chaudhuri R.R."/>
            <person name="La Ragione R."/>
            <person name="Hildebrand F."/>
            <person name="Pallen M.J."/>
        </authorList>
    </citation>
    <scope>NUCLEOTIDE SEQUENCE</scope>
    <source>
        <strain evidence="2">ChiBcec8-13705</strain>
    </source>
</reference>
<dbReference type="EMBL" id="DWYG01000066">
    <property type="protein sequence ID" value="HJB41741.1"/>
    <property type="molecule type" value="Genomic_DNA"/>
</dbReference>
<dbReference type="AlphaFoldDB" id="A0A9D2M5C7"/>
<reference evidence="2" key="2">
    <citation type="submission" date="2021-04" db="EMBL/GenBank/DDBJ databases">
        <authorList>
            <person name="Gilroy R."/>
        </authorList>
    </citation>
    <scope>NUCLEOTIDE SEQUENCE</scope>
    <source>
        <strain evidence="2">ChiBcec8-13705</strain>
    </source>
</reference>
<dbReference type="Proteomes" id="UP000886803">
    <property type="component" value="Unassembled WGS sequence"/>
</dbReference>
<gene>
    <name evidence="2" type="ORF">H9945_04510</name>
</gene>
<organism evidence="2 3">
    <name type="scientific">Candidatus Gemmiger avicola</name>
    <dbReference type="NCBI Taxonomy" id="2838605"/>
    <lineage>
        <taxon>Bacteria</taxon>
        <taxon>Bacillati</taxon>
        <taxon>Bacillota</taxon>
        <taxon>Clostridia</taxon>
        <taxon>Eubacteriales</taxon>
        <taxon>Gemmiger</taxon>
    </lineage>
</organism>
<comment type="caution">
    <text evidence="2">The sequence shown here is derived from an EMBL/GenBank/DDBJ whole genome shotgun (WGS) entry which is preliminary data.</text>
</comment>
<evidence type="ECO:0000256" key="1">
    <source>
        <dbReference type="SAM" id="Phobius"/>
    </source>
</evidence>
<dbReference type="Pfam" id="PF07963">
    <property type="entry name" value="N_methyl"/>
    <property type="match status" value="1"/>
</dbReference>
<keyword evidence="1" id="KW-0472">Membrane</keyword>
<keyword evidence="1" id="KW-1133">Transmembrane helix</keyword>
<feature type="transmembrane region" description="Helical" evidence="1">
    <location>
        <begin position="20"/>
        <end position="38"/>
    </location>
</feature>
<dbReference type="InterPro" id="IPR012902">
    <property type="entry name" value="N_methyl_site"/>
</dbReference>
<accession>A0A9D2M5C7</accession>
<evidence type="ECO:0000313" key="3">
    <source>
        <dbReference type="Proteomes" id="UP000886803"/>
    </source>
</evidence>
<protein>
    <submittedName>
        <fullName evidence="2">Uncharacterized protein</fullName>
    </submittedName>
</protein>
<proteinExistence type="predicted"/>